<dbReference type="SMART" id="SM00228">
    <property type="entry name" value="PDZ"/>
    <property type="match status" value="1"/>
</dbReference>
<keyword evidence="6" id="KW-1185">Reference proteome</keyword>
<dbReference type="PANTHER" id="PTHR12651">
    <property type="entry name" value="26S PROTEASOME NON-ATPASE REGULATORY SUBUNIT 9"/>
    <property type="match status" value="1"/>
</dbReference>
<keyword evidence="1" id="KW-0143">Chaperone</keyword>
<dbReference type="GeneID" id="73470955"/>
<dbReference type="Pfam" id="PF18265">
    <property type="entry name" value="Nas2_N"/>
    <property type="match status" value="1"/>
</dbReference>
<dbReference type="GO" id="GO:0005737">
    <property type="term" value="C:cytoplasm"/>
    <property type="evidence" value="ECO:0007669"/>
    <property type="project" value="TreeGrafter"/>
</dbReference>
<dbReference type="EMBL" id="JAGSYN010000180">
    <property type="protein sequence ID" value="KAG7662384.1"/>
    <property type="molecule type" value="Genomic_DNA"/>
</dbReference>
<evidence type="ECO:0000256" key="1">
    <source>
        <dbReference type="ARBA" id="ARBA00023186"/>
    </source>
</evidence>
<dbReference type="InterPro" id="IPR040815">
    <property type="entry name" value="Nas2_N"/>
</dbReference>
<organism evidence="5 6">
    <name type="scientific">[Candida] subhashii</name>
    <dbReference type="NCBI Taxonomy" id="561895"/>
    <lineage>
        <taxon>Eukaryota</taxon>
        <taxon>Fungi</taxon>
        <taxon>Dikarya</taxon>
        <taxon>Ascomycota</taxon>
        <taxon>Saccharomycotina</taxon>
        <taxon>Pichiomycetes</taxon>
        <taxon>Debaryomycetaceae</taxon>
        <taxon>Spathaspora</taxon>
    </lineage>
</organism>
<dbReference type="FunFam" id="2.30.42.10:FF:000107">
    <property type="entry name" value="26S proteasome non-ATPase regulatory subunit 9"/>
    <property type="match status" value="1"/>
</dbReference>
<comment type="caution">
    <text evidence="5">The sequence shown here is derived from an EMBL/GenBank/DDBJ whole genome shotgun (WGS) entry which is preliminary data.</text>
</comment>
<evidence type="ECO:0000256" key="2">
    <source>
        <dbReference type="ARBA" id="ARBA00068021"/>
    </source>
</evidence>
<proteinExistence type="predicted"/>
<accession>A0A8J5Q725</accession>
<dbReference type="GO" id="GO:0070682">
    <property type="term" value="P:proteasome regulatory particle assembly"/>
    <property type="evidence" value="ECO:0007669"/>
    <property type="project" value="InterPro"/>
</dbReference>
<dbReference type="InterPro" id="IPR035269">
    <property type="entry name" value="PSMD9"/>
</dbReference>
<evidence type="ECO:0000313" key="6">
    <source>
        <dbReference type="Proteomes" id="UP000694255"/>
    </source>
</evidence>
<evidence type="ECO:0000259" key="4">
    <source>
        <dbReference type="SMART" id="SM00228"/>
    </source>
</evidence>
<dbReference type="InterPro" id="IPR001478">
    <property type="entry name" value="PDZ"/>
</dbReference>
<dbReference type="OrthoDB" id="72325at2759"/>
<dbReference type="RefSeq" id="XP_049262617.1">
    <property type="nucleotide sequence ID" value="XM_049408084.1"/>
</dbReference>
<sequence>MTVDDHDVTESSFNGLMQALNLDSNQFKEYDIESFHQLNFQQLSQLKTEIESQLTILFDLLRQKYNADMETKLVTIDGFPRSDIDVVSIRLIRVRIIRLRNDDKSIIHLLEQKMAEEFASRKDQVEEEPQEQQTSSPAADRQILTQRYTIPFARVSQIVPSGPAEKSGLKEGDQIILFDNDIHAVNNRKLAELVIRVRSKQDQNINVDIKRGDERINLVLKPTDKWDGQGLLGCRLVPI</sequence>
<protein>
    <recommendedName>
        <fullName evidence="2">Probable 26S proteasome regulatory subunit p27</fullName>
    </recommendedName>
</protein>
<feature type="region of interest" description="Disordered" evidence="3">
    <location>
        <begin position="120"/>
        <end position="140"/>
    </location>
</feature>
<reference evidence="5 6" key="1">
    <citation type="journal article" date="2021" name="DNA Res.">
        <title>Genome analysis of Candida subhashii reveals its hybrid nature and dual mitochondrial genome conformations.</title>
        <authorList>
            <person name="Mixao V."/>
            <person name="Hegedusova E."/>
            <person name="Saus E."/>
            <person name="Pryszcz L.P."/>
            <person name="Cillingova A."/>
            <person name="Nosek J."/>
            <person name="Gabaldon T."/>
        </authorList>
    </citation>
    <scope>NUCLEOTIDE SEQUENCE [LARGE SCALE GENOMIC DNA]</scope>
    <source>
        <strain evidence="5 6">CBS 10753</strain>
    </source>
</reference>
<feature type="domain" description="PDZ" evidence="4">
    <location>
        <begin position="103"/>
        <end position="213"/>
    </location>
</feature>
<dbReference type="Proteomes" id="UP000694255">
    <property type="component" value="Unassembled WGS sequence"/>
</dbReference>
<name>A0A8J5Q725_9ASCO</name>
<evidence type="ECO:0000313" key="5">
    <source>
        <dbReference type="EMBL" id="KAG7662384.1"/>
    </source>
</evidence>
<dbReference type="AlphaFoldDB" id="A0A8J5Q725"/>
<dbReference type="PANTHER" id="PTHR12651:SF1">
    <property type="entry name" value="26S PROTEASOME NON-ATPASE REGULATORY SUBUNIT 9"/>
    <property type="match status" value="1"/>
</dbReference>
<dbReference type="Pfam" id="PF13180">
    <property type="entry name" value="PDZ_2"/>
    <property type="match status" value="1"/>
</dbReference>
<evidence type="ECO:0000256" key="3">
    <source>
        <dbReference type="SAM" id="MobiDB-lite"/>
    </source>
</evidence>
<dbReference type="GO" id="GO:0005634">
    <property type="term" value="C:nucleus"/>
    <property type="evidence" value="ECO:0007669"/>
    <property type="project" value="TreeGrafter"/>
</dbReference>
<gene>
    <name evidence="5" type="ORF">J8A68_004155</name>
</gene>